<dbReference type="Proteomes" id="UP001501624">
    <property type="component" value="Unassembled WGS sequence"/>
</dbReference>
<feature type="compositionally biased region" description="Basic and acidic residues" evidence="1">
    <location>
        <begin position="69"/>
        <end position="95"/>
    </location>
</feature>
<organism evidence="2 3">
    <name type="scientific">Amycolatopsis tucumanensis</name>
    <dbReference type="NCBI Taxonomy" id="401106"/>
    <lineage>
        <taxon>Bacteria</taxon>
        <taxon>Bacillati</taxon>
        <taxon>Actinomycetota</taxon>
        <taxon>Actinomycetes</taxon>
        <taxon>Pseudonocardiales</taxon>
        <taxon>Pseudonocardiaceae</taxon>
        <taxon>Amycolatopsis</taxon>
    </lineage>
</organism>
<feature type="region of interest" description="Disordered" evidence="1">
    <location>
        <begin position="63"/>
        <end position="121"/>
    </location>
</feature>
<name>A0ABP7ID93_9PSEU</name>
<reference evidence="3" key="1">
    <citation type="journal article" date="2019" name="Int. J. Syst. Evol. Microbiol.">
        <title>The Global Catalogue of Microorganisms (GCM) 10K type strain sequencing project: providing services to taxonomists for standard genome sequencing and annotation.</title>
        <authorList>
            <consortium name="The Broad Institute Genomics Platform"/>
            <consortium name="The Broad Institute Genome Sequencing Center for Infectious Disease"/>
            <person name="Wu L."/>
            <person name="Ma J."/>
        </authorList>
    </citation>
    <scope>NUCLEOTIDE SEQUENCE [LARGE SCALE GENOMIC DNA]</scope>
    <source>
        <strain evidence="3">JCM 17017</strain>
    </source>
</reference>
<evidence type="ECO:0000313" key="2">
    <source>
        <dbReference type="EMBL" id="GAA3815489.1"/>
    </source>
</evidence>
<keyword evidence="3" id="KW-1185">Reference proteome</keyword>
<comment type="caution">
    <text evidence="2">The sequence shown here is derived from an EMBL/GenBank/DDBJ whole genome shotgun (WGS) entry which is preliminary data.</text>
</comment>
<gene>
    <name evidence="2" type="ORF">GCM10022380_37110</name>
</gene>
<accession>A0ABP7ID93</accession>
<proteinExistence type="predicted"/>
<evidence type="ECO:0000256" key="1">
    <source>
        <dbReference type="SAM" id="MobiDB-lite"/>
    </source>
</evidence>
<evidence type="ECO:0000313" key="3">
    <source>
        <dbReference type="Proteomes" id="UP001501624"/>
    </source>
</evidence>
<sequence length="121" mass="12850">MARRRFPEGELVAGAPAVARCGVEWSGGLLGRTAPRSVGDWGALCRKPARGCGALAAKRQEAAVGGRVRRGEDQAAERRSAEARDSARPDWRDGSCCRGNQALRREATARPVGGRGSPARR</sequence>
<dbReference type="EMBL" id="BAABCM010000004">
    <property type="protein sequence ID" value="GAA3815489.1"/>
    <property type="molecule type" value="Genomic_DNA"/>
</dbReference>
<protein>
    <submittedName>
        <fullName evidence="2">Uncharacterized protein</fullName>
    </submittedName>
</protein>